<proteinExistence type="predicted"/>
<dbReference type="SUPFAM" id="SSF47473">
    <property type="entry name" value="EF-hand"/>
    <property type="match status" value="1"/>
</dbReference>
<feature type="compositionally biased region" description="Low complexity" evidence="1">
    <location>
        <begin position="479"/>
        <end position="513"/>
    </location>
</feature>
<comment type="caution">
    <text evidence="3">The sequence shown here is derived from an EMBL/GenBank/DDBJ whole genome shotgun (WGS) entry which is preliminary data.</text>
</comment>
<dbReference type="Gene3D" id="1.10.238.10">
    <property type="entry name" value="EF-hand"/>
    <property type="match status" value="1"/>
</dbReference>
<dbReference type="Pfam" id="PF12763">
    <property type="entry name" value="EH"/>
    <property type="match status" value="1"/>
</dbReference>
<evidence type="ECO:0000313" key="3">
    <source>
        <dbReference type="EMBL" id="KAF5387565.1"/>
    </source>
</evidence>
<feature type="compositionally biased region" description="Low complexity" evidence="1">
    <location>
        <begin position="224"/>
        <end position="255"/>
    </location>
</feature>
<feature type="compositionally biased region" description="Low complexity" evidence="1">
    <location>
        <begin position="26"/>
        <end position="43"/>
    </location>
</feature>
<protein>
    <recommendedName>
        <fullName evidence="2">EH domain-containing protein</fullName>
    </recommendedName>
</protein>
<sequence length="562" mass="58793">MSSDVSTAAVTSGPGSVLSRVKAFESQTRTDSAASTSSGGSLRSWEDGWDSGKRSRLITDDEEEWVSVSTMAKPSNKTSLAPPLPARKPNHAPASSVGSFHSVSLSTDSIPISNDEARGDQHKEELDADTASLDSYENVDSTTSLGSPGAVVRLTTDWNQKRDIILSTPQRPHSATVTGKSKQPPPPPPPRSASATFPSSSPSISTSNNRRPAPPPPTSNGNRASASTLASSDRSSILSTTSTTNNSSSMTSASAHNGYSTYPTYKPKPSLPNKSPVPIVKPPSLKISSSTSSSTSASIINSSATASAAALSRPTPVPALPRKRYETVFESNLANLKLAASRSTGIPSSSSSSSSRPTLLTPSAALAIPRKGWRGLSIDLITSDELENGCQSAEKEKDAGKIDTGAIGRLPGPMVCVIWNKSQLGKAKLRTIWLESDPSHTGSLDKEAFVKGMWRIDTELRREELDRAARTTRTERTASVRSVASSSQGSLRSRASAGSLRQTSIPSGSSSPMYVVPPVPLIPTDSVGVPPPLPARKPTMGMGLGSGAGKVDLGVDEVDLLL</sequence>
<dbReference type="Proteomes" id="UP000518752">
    <property type="component" value="Unassembled WGS sequence"/>
</dbReference>
<dbReference type="OrthoDB" id="10045710at2759"/>
<feature type="compositionally biased region" description="Basic and acidic residues" evidence="1">
    <location>
        <begin position="44"/>
        <end position="59"/>
    </location>
</feature>
<feature type="region of interest" description="Disordered" evidence="1">
    <location>
        <begin position="1"/>
        <end position="296"/>
    </location>
</feature>
<organism evidence="3 4">
    <name type="scientific">Collybiopsis confluens</name>
    <dbReference type="NCBI Taxonomy" id="2823264"/>
    <lineage>
        <taxon>Eukaryota</taxon>
        <taxon>Fungi</taxon>
        <taxon>Dikarya</taxon>
        <taxon>Basidiomycota</taxon>
        <taxon>Agaricomycotina</taxon>
        <taxon>Agaricomycetes</taxon>
        <taxon>Agaricomycetidae</taxon>
        <taxon>Agaricales</taxon>
        <taxon>Marasmiineae</taxon>
        <taxon>Omphalotaceae</taxon>
        <taxon>Collybiopsis</taxon>
    </lineage>
</organism>
<evidence type="ECO:0000259" key="2">
    <source>
        <dbReference type="Pfam" id="PF12763"/>
    </source>
</evidence>
<feature type="region of interest" description="Disordered" evidence="1">
    <location>
        <begin position="468"/>
        <end position="513"/>
    </location>
</feature>
<reference evidence="3 4" key="1">
    <citation type="journal article" date="2020" name="ISME J.">
        <title>Uncovering the hidden diversity of litter-decomposition mechanisms in mushroom-forming fungi.</title>
        <authorList>
            <person name="Floudas D."/>
            <person name="Bentzer J."/>
            <person name="Ahren D."/>
            <person name="Johansson T."/>
            <person name="Persson P."/>
            <person name="Tunlid A."/>
        </authorList>
    </citation>
    <scope>NUCLEOTIDE SEQUENCE [LARGE SCALE GENOMIC DNA]</scope>
    <source>
        <strain evidence="3 4">CBS 406.79</strain>
    </source>
</reference>
<dbReference type="EMBL" id="JAACJN010000031">
    <property type="protein sequence ID" value="KAF5387565.1"/>
    <property type="molecule type" value="Genomic_DNA"/>
</dbReference>
<name>A0A8H5HQF7_9AGAR</name>
<feature type="compositionally biased region" description="Polar residues" evidence="1">
    <location>
        <begin position="167"/>
        <end position="181"/>
    </location>
</feature>
<keyword evidence="4" id="KW-1185">Reference proteome</keyword>
<dbReference type="AlphaFoldDB" id="A0A8H5HQF7"/>
<feature type="compositionally biased region" description="Polar residues" evidence="1">
    <location>
        <begin position="67"/>
        <end position="79"/>
    </location>
</feature>
<feature type="compositionally biased region" description="Polar residues" evidence="1">
    <location>
        <begin position="132"/>
        <end position="146"/>
    </location>
</feature>
<accession>A0A8H5HQF7</accession>
<feature type="compositionally biased region" description="Polar residues" evidence="1">
    <location>
        <begin position="1"/>
        <end position="14"/>
    </location>
</feature>
<gene>
    <name evidence="3" type="ORF">D9757_006529</name>
</gene>
<feature type="compositionally biased region" description="Basic and acidic residues" evidence="1">
    <location>
        <begin position="115"/>
        <end position="125"/>
    </location>
</feature>
<dbReference type="InterPro" id="IPR000261">
    <property type="entry name" value="EH_dom"/>
</dbReference>
<feature type="compositionally biased region" description="Low complexity" evidence="1">
    <location>
        <begin position="95"/>
        <end position="106"/>
    </location>
</feature>
<feature type="compositionally biased region" description="Low complexity" evidence="1">
    <location>
        <begin position="192"/>
        <end position="211"/>
    </location>
</feature>
<dbReference type="InterPro" id="IPR011992">
    <property type="entry name" value="EF-hand-dom_pair"/>
</dbReference>
<feature type="compositionally biased region" description="Basic and acidic residues" evidence="1">
    <location>
        <begin position="468"/>
        <end position="478"/>
    </location>
</feature>
<feature type="domain" description="EH" evidence="2">
    <location>
        <begin position="410"/>
        <end position="454"/>
    </location>
</feature>
<feature type="compositionally biased region" description="Low complexity" evidence="1">
    <location>
        <begin position="287"/>
        <end position="296"/>
    </location>
</feature>
<evidence type="ECO:0000313" key="4">
    <source>
        <dbReference type="Proteomes" id="UP000518752"/>
    </source>
</evidence>
<evidence type="ECO:0000256" key="1">
    <source>
        <dbReference type="SAM" id="MobiDB-lite"/>
    </source>
</evidence>